<comment type="caution">
    <text evidence="7">The sequence shown here is derived from an EMBL/GenBank/DDBJ whole genome shotgun (WGS) entry which is preliminary data.</text>
</comment>
<keyword evidence="4" id="KW-0804">Transcription</keyword>
<gene>
    <name evidence="7" type="ORF">EK386_11600</name>
</gene>
<feature type="DNA-binding region" description="H-T-H motif" evidence="5">
    <location>
        <begin position="25"/>
        <end position="44"/>
    </location>
</feature>
<dbReference type="PROSITE" id="PS50977">
    <property type="entry name" value="HTH_TETR_2"/>
    <property type="match status" value="1"/>
</dbReference>
<proteinExistence type="predicted"/>
<accession>A0A3S0P5F9</accession>
<sequence>MNKRKRQIIHAARQLFIDKGFNDTSIMDIISAAHISKGTFYNHFASKNECLIAILEETREEALSQRYEIAINEDRSNIDILIKQIALIAYVNRKRNVVQIFESLAGNADKELKALLEKHIILEISWLANRLVDVYGEKIRDISFECAVHIIGMMQQSLRIIAMATKQFGSPEEVIKVVMNHIDAIIERQLIKKEIIITPEIVQSLQLKVDLRIVSKEMLVNQLEGFKEKLTENDPESGIEYTDYLIKELQSNNDSLYILEAILQAFIRSFKSTTHEHEVHEISIAFWRYLHMKKENS</sequence>
<feature type="domain" description="HTH tetR-type" evidence="6">
    <location>
        <begin position="2"/>
        <end position="62"/>
    </location>
</feature>
<organism evidence="7 8">
    <name type="scientific">Lysinibacillus antri</name>
    <dbReference type="NCBI Taxonomy" id="2498145"/>
    <lineage>
        <taxon>Bacteria</taxon>
        <taxon>Bacillati</taxon>
        <taxon>Bacillota</taxon>
        <taxon>Bacilli</taxon>
        <taxon>Bacillales</taxon>
        <taxon>Bacillaceae</taxon>
        <taxon>Lysinibacillus</taxon>
    </lineage>
</organism>
<evidence type="ECO:0000313" key="8">
    <source>
        <dbReference type="Proteomes" id="UP000287910"/>
    </source>
</evidence>
<dbReference type="RefSeq" id="WP_126659333.1">
    <property type="nucleotide sequence ID" value="NZ_RYYR01000014.1"/>
</dbReference>
<dbReference type="GO" id="GO:0003677">
    <property type="term" value="F:DNA binding"/>
    <property type="evidence" value="ECO:0007669"/>
    <property type="project" value="UniProtKB-UniRule"/>
</dbReference>
<dbReference type="AlphaFoldDB" id="A0A3S0P5F9"/>
<protein>
    <submittedName>
        <fullName evidence="7">TetR/AcrR family transcriptional regulator</fullName>
    </submittedName>
</protein>
<evidence type="ECO:0000259" key="6">
    <source>
        <dbReference type="PROSITE" id="PS50977"/>
    </source>
</evidence>
<dbReference type="Pfam" id="PF00440">
    <property type="entry name" value="TetR_N"/>
    <property type="match status" value="1"/>
</dbReference>
<dbReference type="InterPro" id="IPR050624">
    <property type="entry name" value="HTH-type_Tx_Regulator"/>
</dbReference>
<dbReference type="PRINTS" id="PR00455">
    <property type="entry name" value="HTHTETR"/>
</dbReference>
<keyword evidence="1" id="KW-0678">Repressor</keyword>
<keyword evidence="3 5" id="KW-0238">DNA-binding</keyword>
<dbReference type="PANTHER" id="PTHR43479">
    <property type="entry name" value="ACREF/ENVCD OPERON REPRESSOR-RELATED"/>
    <property type="match status" value="1"/>
</dbReference>
<dbReference type="EMBL" id="RYYR01000014">
    <property type="protein sequence ID" value="RUL51751.1"/>
    <property type="molecule type" value="Genomic_DNA"/>
</dbReference>
<dbReference type="Proteomes" id="UP000287910">
    <property type="component" value="Unassembled WGS sequence"/>
</dbReference>
<dbReference type="InterPro" id="IPR023772">
    <property type="entry name" value="DNA-bd_HTH_TetR-type_CS"/>
</dbReference>
<dbReference type="FunFam" id="1.10.10.60:FF:000141">
    <property type="entry name" value="TetR family transcriptional regulator"/>
    <property type="match status" value="1"/>
</dbReference>
<evidence type="ECO:0000256" key="4">
    <source>
        <dbReference type="ARBA" id="ARBA00023163"/>
    </source>
</evidence>
<evidence type="ECO:0000313" key="7">
    <source>
        <dbReference type="EMBL" id="RUL51751.1"/>
    </source>
</evidence>
<evidence type="ECO:0000256" key="1">
    <source>
        <dbReference type="ARBA" id="ARBA00022491"/>
    </source>
</evidence>
<keyword evidence="8" id="KW-1185">Reference proteome</keyword>
<name>A0A3S0P5F9_9BACI</name>
<reference evidence="7 8" key="1">
    <citation type="submission" date="2018-12" db="EMBL/GenBank/DDBJ databases">
        <title>Lysinibacillus antri sp. nov., isolated from a cave soil.</title>
        <authorList>
            <person name="Narsing Rao M.P."/>
            <person name="Zhang H."/>
            <person name="Dong Z.-Y."/>
            <person name="Niu X.-K."/>
            <person name="Zhang K."/>
            <person name="Fang B.-Z."/>
            <person name="Kang Y.-Q."/>
            <person name="Xiao M."/>
            <person name="Li W.-J."/>
        </authorList>
    </citation>
    <scope>NUCLEOTIDE SEQUENCE [LARGE SCALE GENOMIC DNA]</scope>
    <source>
        <strain evidence="7 8">SYSU K30002</strain>
    </source>
</reference>
<dbReference type="PROSITE" id="PS01081">
    <property type="entry name" value="HTH_TETR_1"/>
    <property type="match status" value="1"/>
</dbReference>
<dbReference type="GO" id="GO:0045892">
    <property type="term" value="P:negative regulation of DNA-templated transcription"/>
    <property type="evidence" value="ECO:0007669"/>
    <property type="project" value="UniProtKB-ARBA"/>
</dbReference>
<dbReference type="InterPro" id="IPR001647">
    <property type="entry name" value="HTH_TetR"/>
</dbReference>
<dbReference type="PANTHER" id="PTHR43479:SF22">
    <property type="entry name" value="TRANSCRIPTIONAL REGULATOR, TETR FAMILY"/>
    <property type="match status" value="1"/>
</dbReference>
<keyword evidence="2" id="KW-0805">Transcription regulation</keyword>
<evidence type="ECO:0000256" key="3">
    <source>
        <dbReference type="ARBA" id="ARBA00023125"/>
    </source>
</evidence>
<dbReference type="SUPFAM" id="SSF46689">
    <property type="entry name" value="Homeodomain-like"/>
    <property type="match status" value="1"/>
</dbReference>
<evidence type="ECO:0000256" key="2">
    <source>
        <dbReference type="ARBA" id="ARBA00023015"/>
    </source>
</evidence>
<dbReference type="InterPro" id="IPR009057">
    <property type="entry name" value="Homeodomain-like_sf"/>
</dbReference>
<dbReference type="Gene3D" id="1.10.357.10">
    <property type="entry name" value="Tetracycline Repressor, domain 2"/>
    <property type="match status" value="1"/>
</dbReference>
<evidence type="ECO:0000256" key="5">
    <source>
        <dbReference type="PROSITE-ProRule" id="PRU00335"/>
    </source>
</evidence>